<organism evidence="1 2">
    <name type="scientific">Polyplax serrata</name>
    <name type="common">Common mouse louse</name>
    <dbReference type="NCBI Taxonomy" id="468196"/>
    <lineage>
        <taxon>Eukaryota</taxon>
        <taxon>Metazoa</taxon>
        <taxon>Ecdysozoa</taxon>
        <taxon>Arthropoda</taxon>
        <taxon>Hexapoda</taxon>
        <taxon>Insecta</taxon>
        <taxon>Pterygota</taxon>
        <taxon>Neoptera</taxon>
        <taxon>Paraneoptera</taxon>
        <taxon>Psocodea</taxon>
        <taxon>Troctomorpha</taxon>
        <taxon>Phthiraptera</taxon>
        <taxon>Anoplura</taxon>
        <taxon>Polyplacidae</taxon>
        <taxon>Polyplax</taxon>
    </lineage>
</organism>
<protein>
    <submittedName>
        <fullName evidence="1">Uncharacterized protein</fullName>
    </submittedName>
</protein>
<dbReference type="AlphaFoldDB" id="A0AAN8PZP6"/>
<proteinExistence type="predicted"/>
<evidence type="ECO:0000313" key="1">
    <source>
        <dbReference type="EMBL" id="KAK6628788.1"/>
    </source>
</evidence>
<dbReference type="EMBL" id="JAWJWE010000036">
    <property type="protein sequence ID" value="KAK6628788.1"/>
    <property type="molecule type" value="Genomic_DNA"/>
</dbReference>
<accession>A0AAN8PZP6</accession>
<dbReference type="Proteomes" id="UP001372834">
    <property type="component" value="Unassembled WGS sequence"/>
</dbReference>
<name>A0AAN8PZP6_POLSC</name>
<evidence type="ECO:0000313" key="2">
    <source>
        <dbReference type="Proteomes" id="UP001372834"/>
    </source>
</evidence>
<gene>
    <name evidence="1" type="ORF">RUM43_002604</name>
</gene>
<sequence>ELEMRETRQKSAKSSTRNILSLLYNTTTTVQKLFRRNVKVPTVYGQLKEGDMGHHQVEP</sequence>
<feature type="non-terminal residue" evidence="1">
    <location>
        <position position="1"/>
    </location>
</feature>
<comment type="caution">
    <text evidence="1">The sequence shown here is derived from an EMBL/GenBank/DDBJ whole genome shotgun (WGS) entry which is preliminary data.</text>
</comment>
<reference evidence="1 2" key="1">
    <citation type="submission" date="2023-10" db="EMBL/GenBank/DDBJ databases">
        <title>Genomes of two closely related lineages of the louse Polyplax serrata with different host specificities.</title>
        <authorList>
            <person name="Martinu J."/>
            <person name="Tarabai H."/>
            <person name="Stefka J."/>
            <person name="Hypsa V."/>
        </authorList>
    </citation>
    <scope>NUCLEOTIDE SEQUENCE [LARGE SCALE GENOMIC DNA]</scope>
    <source>
        <strain evidence="1">HR10_N</strain>
    </source>
</reference>